<feature type="domain" description="DUF218" evidence="3">
    <location>
        <begin position="142"/>
        <end position="290"/>
    </location>
</feature>
<keyword evidence="5" id="KW-1185">Reference proteome</keyword>
<dbReference type="CDD" id="cd06259">
    <property type="entry name" value="YdcF-like"/>
    <property type="match status" value="1"/>
</dbReference>
<dbReference type="PANTHER" id="PTHR30336:SF4">
    <property type="entry name" value="ENVELOPE BIOGENESIS FACTOR ELYC"/>
    <property type="match status" value="1"/>
</dbReference>
<dbReference type="PANTHER" id="PTHR30336">
    <property type="entry name" value="INNER MEMBRANE PROTEIN, PROBABLE PERMEASE"/>
    <property type="match status" value="1"/>
</dbReference>
<evidence type="ECO:0000313" key="5">
    <source>
        <dbReference type="Proteomes" id="UP000620633"/>
    </source>
</evidence>
<feature type="transmembrane region" description="Helical" evidence="2">
    <location>
        <begin position="105"/>
        <end position="125"/>
    </location>
</feature>
<dbReference type="RefSeq" id="WP_229779087.1">
    <property type="nucleotide sequence ID" value="NZ_BMQO01000002.1"/>
</dbReference>
<feature type="transmembrane region" description="Helical" evidence="2">
    <location>
        <begin position="54"/>
        <end position="74"/>
    </location>
</feature>
<evidence type="ECO:0000259" key="3">
    <source>
        <dbReference type="Pfam" id="PF02698"/>
    </source>
</evidence>
<sequence length="313" mass="32821">MTTPDPAGHTAPAGTSDPSPPDRQATQVPRRLRAGRRSWRPDRAALPQPAGRSLAAHVLGGAAIGAALGVLAAFLGEVRAGTPLLWGLLILGALAGAFRPSRRALHAAAAGVALALAACLLTPTLRAPLAALTLDQPPGRADAIVVLGGGVQCGARTLESASLARLTRGLELWGQNYAPTLTVSEQSGLIGPRDCPKISVLARQVITRQFAQDGPEVLTLSNVTTTRDEAARVRDLARTRGWTTVLLVTSPSHSRRAAALFRTYGVNVISVPAPETRFDTTLPLPLDRLWAVRILAYESLSRVKAALGGTPER</sequence>
<reference evidence="5" key="1">
    <citation type="journal article" date="2019" name="Int. J. Syst. Evol. Microbiol.">
        <title>The Global Catalogue of Microorganisms (GCM) 10K type strain sequencing project: providing services to taxonomists for standard genome sequencing and annotation.</title>
        <authorList>
            <consortium name="The Broad Institute Genomics Platform"/>
            <consortium name="The Broad Institute Genome Sequencing Center for Infectious Disease"/>
            <person name="Wu L."/>
            <person name="Ma J."/>
        </authorList>
    </citation>
    <scope>NUCLEOTIDE SEQUENCE [LARGE SCALE GENOMIC DNA]</scope>
    <source>
        <strain evidence="5">JCM 31406</strain>
    </source>
</reference>
<evidence type="ECO:0000256" key="2">
    <source>
        <dbReference type="SAM" id="Phobius"/>
    </source>
</evidence>
<keyword evidence="2" id="KW-0472">Membrane</keyword>
<protein>
    <recommendedName>
        <fullName evidence="3">DUF218 domain-containing protein</fullName>
    </recommendedName>
</protein>
<dbReference type="InterPro" id="IPR051599">
    <property type="entry name" value="Cell_Envelope_Assoc"/>
</dbReference>
<proteinExistence type="predicted"/>
<organism evidence="4 5">
    <name type="scientific">Deinococcus knuensis</name>
    <dbReference type="NCBI Taxonomy" id="1837380"/>
    <lineage>
        <taxon>Bacteria</taxon>
        <taxon>Thermotogati</taxon>
        <taxon>Deinococcota</taxon>
        <taxon>Deinococci</taxon>
        <taxon>Deinococcales</taxon>
        <taxon>Deinococcaceae</taxon>
        <taxon>Deinococcus</taxon>
    </lineage>
</organism>
<gene>
    <name evidence="4" type="ORF">GCM10008961_09340</name>
</gene>
<comment type="caution">
    <text evidence="4">The sequence shown here is derived from an EMBL/GenBank/DDBJ whole genome shotgun (WGS) entry which is preliminary data.</text>
</comment>
<accession>A0ABQ2SF35</accession>
<dbReference type="Proteomes" id="UP000620633">
    <property type="component" value="Unassembled WGS sequence"/>
</dbReference>
<name>A0ABQ2SF35_9DEIO</name>
<feature type="transmembrane region" description="Helical" evidence="2">
    <location>
        <begin position="80"/>
        <end position="98"/>
    </location>
</feature>
<keyword evidence="2" id="KW-1133">Transmembrane helix</keyword>
<evidence type="ECO:0000256" key="1">
    <source>
        <dbReference type="SAM" id="MobiDB-lite"/>
    </source>
</evidence>
<feature type="region of interest" description="Disordered" evidence="1">
    <location>
        <begin position="1"/>
        <end position="47"/>
    </location>
</feature>
<dbReference type="EMBL" id="BMQO01000002">
    <property type="protein sequence ID" value="GGS19883.1"/>
    <property type="molecule type" value="Genomic_DNA"/>
</dbReference>
<dbReference type="Pfam" id="PF02698">
    <property type="entry name" value="DUF218"/>
    <property type="match status" value="1"/>
</dbReference>
<keyword evidence="2" id="KW-0812">Transmembrane</keyword>
<evidence type="ECO:0000313" key="4">
    <source>
        <dbReference type="EMBL" id="GGS19883.1"/>
    </source>
</evidence>
<dbReference type="InterPro" id="IPR003848">
    <property type="entry name" value="DUF218"/>
</dbReference>